<feature type="binding site" evidence="7">
    <location>
        <position position="44"/>
    </location>
    <ligand>
        <name>S-adenosyl-L-methionine</name>
        <dbReference type="ChEBI" id="CHEBI:59789"/>
    </ligand>
</feature>
<proteinExistence type="inferred from homology"/>
<dbReference type="NCBIfam" id="NF001080">
    <property type="entry name" value="PRK00121.2-2"/>
    <property type="match status" value="1"/>
</dbReference>
<keyword evidence="4 7" id="KW-0808">Transferase</keyword>
<feature type="binding site" evidence="7">
    <location>
        <position position="69"/>
    </location>
    <ligand>
        <name>S-adenosyl-L-methionine</name>
        <dbReference type="ChEBI" id="CHEBI:59789"/>
    </ligand>
</feature>
<protein>
    <recommendedName>
        <fullName evidence="7">tRNA (guanine-N(7)-)-methyltransferase</fullName>
        <ecNumber evidence="7">2.1.1.33</ecNumber>
    </recommendedName>
    <alternativeName>
        <fullName evidence="7">tRNA (guanine(46)-N(7))-methyltransferase</fullName>
    </alternativeName>
    <alternativeName>
        <fullName evidence="7">tRNA(m7G46)-methyltransferase</fullName>
    </alternativeName>
</protein>
<feature type="binding site" evidence="7">
    <location>
        <position position="174"/>
    </location>
    <ligand>
        <name>substrate</name>
    </ligand>
</feature>
<evidence type="ECO:0000256" key="4">
    <source>
        <dbReference type="ARBA" id="ARBA00022679"/>
    </source>
</evidence>
<feature type="region of interest" description="Disordered" evidence="8">
    <location>
        <begin position="86"/>
        <end position="105"/>
    </location>
</feature>
<evidence type="ECO:0000256" key="3">
    <source>
        <dbReference type="ARBA" id="ARBA00022603"/>
    </source>
</evidence>
<evidence type="ECO:0000256" key="6">
    <source>
        <dbReference type="ARBA" id="ARBA00022694"/>
    </source>
</evidence>
<organism evidence="9 10">
    <name type="scientific">Paenibacillus aceti</name>
    <dbReference type="NCBI Taxonomy" id="1820010"/>
    <lineage>
        <taxon>Bacteria</taxon>
        <taxon>Bacillati</taxon>
        <taxon>Bacillota</taxon>
        <taxon>Bacilli</taxon>
        <taxon>Bacillales</taxon>
        <taxon>Paenibacillaceae</taxon>
        <taxon>Paenibacillus</taxon>
    </lineage>
</organism>
<comment type="caution">
    <text evidence="9">The sequence shown here is derived from an EMBL/GenBank/DDBJ whole genome shotgun (WGS) entry which is preliminary data.</text>
</comment>
<comment type="caution">
    <text evidence="7">Lacks conserved residue(s) required for the propagation of feature annotation.</text>
</comment>
<reference evidence="10" key="1">
    <citation type="journal article" date="2019" name="Int. J. Syst. Evol. Microbiol.">
        <title>The Global Catalogue of Microorganisms (GCM) 10K type strain sequencing project: providing services to taxonomists for standard genome sequencing and annotation.</title>
        <authorList>
            <consortium name="The Broad Institute Genomics Platform"/>
            <consortium name="The Broad Institute Genome Sequencing Center for Infectious Disease"/>
            <person name="Wu L."/>
            <person name="Ma J."/>
        </authorList>
    </citation>
    <scope>NUCLEOTIDE SEQUENCE [LARGE SCALE GENOMIC DNA]</scope>
    <source>
        <strain evidence="10">CGMCC 1.15420</strain>
    </source>
</reference>
<feature type="binding site" evidence="7">
    <location>
        <position position="116"/>
    </location>
    <ligand>
        <name>S-adenosyl-L-methionine</name>
        <dbReference type="ChEBI" id="CHEBI:59789"/>
    </ligand>
</feature>
<comment type="pathway">
    <text evidence="7">tRNA modification; N(7)-methylguanine-tRNA biosynthesis.</text>
</comment>
<evidence type="ECO:0000256" key="7">
    <source>
        <dbReference type="HAMAP-Rule" id="MF_01057"/>
    </source>
</evidence>
<gene>
    <name evidence="7 9" type="primary">trmB</name>
    <name evidence="9" type="ORF">GCM10010913_03650</name>
</gene>
<accession>A0ABQ1VNW9</accession>
<keyword evidence="10" id="KW-1185">Reference proteome</keyword>
<dbReference type="PROSITE" id="PS51625">
    <property type="entry name" value="SAM_MT_TRMB"/>
    <property type="match status" value="1"/>
</dbReference>
<comment type="similarity">
    <text evidence="7">Belongs to the class I-like SAM-binding methyltransferase superfamily. TrmB family.</text>
</comment>
<dbReference type="InterPro" id="IPR055361">
    <property type="entry name" value="tRNA_methyltr_TrmB_bact"/>
</dbReference>
<dbReference type="InterPro" id="IPR003358">
    <property type="entry name" value="tRNA_(Gua-N-7)_MeTrfase_Trmb"/>
</dbReference>
<keyword evidence="6 7" id="KW-0819">tRNA processing</keyword>
<evidence type="ECO:0000256" key="2">
    <source>
        <dbReference type="ARBA" id="ARBA00003015"/>
    </source>
</evidence>
<dbReference type="Gene3D" id="3.40.50.150">
    <property type="entry name" value="Vaccinia Virus protein VP39"/>
    <property type="match status" value="1"/>
</dbReference>
<dbReference type="Pfam" id="PF02390">
    <property type="entry name" value="Methyltransf_4"/>
    <property type="match status" value="1"/>
</dbReference>
<feature type="binding site" evidence="7">
    <location>
        <begin position="212"/>
        <end position="215"/>
    </location>
    <ligand>
        <name>substrate</name>
    </ligand>
</feature>
<comment type="function">
    <text evidence="2 7">Catalyzes the formation of N(7)-methylguanine at position 46 (m7G46) in tRNA.</text>
</comment>
<keyword evidence="5 7" id="KW-0949">S-adenosyl-L-methionine</keyword>
<dbReference type="EMBL" id="BMIW01000002">
    <property type="protein sequence ID" value="GGF85470.1"/>
    <property type="molecule type" value="Genomic_DNA"/>
</dbReference>
<name>A0ABQ1VNW9_9BACL</name>
<dbReference type="NCBIfam" id="TIGR00091">
    <property type="entry name" value="tRNA (guanosine(46)-N7)-methyltransferase TrmB"/>
    <property type="match status" value="1"/>
</dbReference>
<evidence type="ECO:0000313" key="9">
    <source>
        <dbReference type="EMBL" id="GGF85470.1"/>
    </source>
</evidence>
<feature type="binding site" evidence="7">
    <location>
        <position position="142"/>
    </location>
    <ligand>
        <name>substrate</name>
    </ligand>
</feature>
<evidence type="ECO:0000256" key="1">
    <source>
        <dbReference type="ARBA" id="ARBA00000142"/>
    </source>
</evidence>
<comment type="catalytic activity">
    <reaction evidence="1 7">
        <text>guanosine(46) in tRNA + S-adenosyl-L-methionine = N(7)-methylguanosine(46) in tRNA + S-adenosyl-L-homocysteine</text>
        <dbReference type="Rhea" id="RHEA:42708"/>
        <dbReference type="Rhea" id="RHEA-COMP:10188"/>
        <dbReference type="Rhea" id="RHEA-COMP:10189"/>
        <dbReference type="ChEBI" id="CHEBI:57856"/>
        <dbReference type="ChEBI" id="CHEBI:59789"/>
        <dbReference type="ChEBI" id="CHEBI:74269"/>
        <dbReference type="ChEBI" id="CHEBI:74480"/>
        <dbReference type="EC" id="2.1.1.33"/>
    </reaction>
</comment>
<evidence type="ECO:0000313" key="10">
    <source>
        <dbReference type="Proteomes" id="UP000608420"/>
    </source>
</evidence>
<sequence length="248" mass="28626">MRLRGRKGIRENLEQQPDLVVLDPQQYKGRWSQLFGNDRPIHVELGMGKGQFISGMSAKYPDVNFIGMDMYDELIRRGSEKVRTIHRQEDAEAADEAGSTSDSDEGSFNVRLALGNVEHLEEIFAPGEVERIYLNFSDPWPKKKHARRRLTHPRFLNKYRSILNENGEIHFKTDSRSLFEFSLNAFAASGLQMNNISLSLHENGINEEHVMTEYEQKFVGKGMPIHRCEVIIGETALGRYHERKMDQF</sequence>
<dbReference type="SUPFAM" id="SSF53335">
    <property type="entry name" value="S-adenosyl-L-methionine-dependent methyltransferases"/>
    <property type="match status" value="1"/>
</dbReference>
<keyword evidence="3 7" id="KW-0489">Methyltransferase</keyword>
<evidence type="ECO:0000256" key="8">
    <source>
        <dbReference type="SAM" id="MobiDB-lite"/>
    </source>
</evidence>
<dbReference type="RefSeq" id="WP_120460329.1">
    <property type="nucleotide sequence ID" value="NZ_BMIW01000002.1"/>
</dbReference>
<dbReference type="HAMAP" id="MF_01057">
    <property type="entry name" value="tRNA_methyltr_TrmB"/>
    <property type="match status" value="1"/>
</dbReference>
<feature type="binding site" evidence="7">
    <location>
        <position position="138"/>
    </location>
    <ligand>
        <name>S-adenosyl-L-methionine</name>
        <dbReference type="ChEBI" id="CHEBI:59789"/>
    </ligand>
</feature>
<evidence type="ECO:0000256" key="5">
    <source>
        <dbReference type="ARBA" id="ARBA00022691"/>
    </source>
</evidence>
<dbReference type="PANTHER" id="PTHR23417:SF14">
    <property type="entry name" value="PENTACOTRIPEPTIDE-REPEAT REGION OF PRORP DOMAIN-CONTAINING PROTEIN"/>
    <property type="match status" value="1"/>
</dbReference>
<dbReference type="InterPro" id="IPR029063">
    <property type="entry name" value="SAM-dependent_MTases_sf"/>
</dbReference>
<dbReference type="PANTHER" id="PTHR23417">
    <property type="entry name" value="3-DEOXY-D-MANNO-OCTULOSONIC-ACID TRANSFERASE/TRNA GUANINE-N 7 - -METHYLTRANSFERASE"/>
    <property type="match status" value="1"/>
</dbReference>
<dbReference type="Proteomes" id="UP000608420">
    <property type="component" value="Unassembled WGS sequence"/>
</dbReference>
<dbReference type="EC" id="2.1.1.33" evidence="7"/>